<reference evidence="2 3" key="1">
    <citation type="submission" date="2019-07" db="EMBL/GenBank/DDBJ databases">
        <title>Novel species isolated from glacier.</title>
        <authorList>
            <person name="Liu Q."/>
            <person name="Xin Y.-H."/>
        </authorList>
    </citation>
    <scope>NUCLEOTIDE SEQUENCE [LARGE SCALE GENOMIC DNA]</scope>
    <source>
        <strain evidence="2 3">LB1R16</strain>
    </source>
</reference>
<evidence type="ECO:0000256" key="1">
    <source>
        <dbReference type="SAM" id="Phobius"/>
    </source>
</evidence>
<dbReference type="RefSeq" id="WP_143555078.1">
    <property type="nucleotide sequence ID" value="NZ_VJWA01000001.1"/>
</dbReference>
<evidence type="ECO:0000313" key="3">
    <source>
        <dbReference type="Proteomes" id="UP000317894"/>
    </source>
</evidence>
<keyword evidence="1" id="KW-1133">Transmembrane helix</keyword>
<keyword evidence="1" id="KW-0472">Membrane</keyword>
<sequence length="158" mass="17009">MATIRRYQFVFILYIAFVFIQSLFFKFTNSPETQYIFGTLDVWAAGLGFGGVFAPGGIFSQYVIGSFELIASVALLLSLFPALRLIRPYAALLALGVISGAIFFHLFTPLGVAVQNTDGTSDGGELFALACGVWVSAAFLVALNRDRLPIVGRRAAAA</sequence>
<gene>
    <name evidence="2" type="ORF">FMM06_05105</name>
</gene>
<dbReference type="AlphaFoldDB" id="A0A552UH29"/>
<feature type="transmembrane region" description="Helical" evidence="1">
    <location>
        <begin position="62"/>
        <end position="83"/>
    </location>
</feature>
<feature type="transmembrane region" description="Helical" evidence="1">
    <location>
        <begin position="126"/>
        <end position="144"/>
    </location>
</feature>
<proteinExistence type="predicted"/>
<keyword evidence="1" id="KW-0812">Transmembrane</keyword>
<dbReference type="Proteomes" id="UP000317894">
    <property type="component" value="Unassembled WGS sequence"/>
</dbReference>
<keyword evidence="3" id="KW-1185">Reference proteome</keyword>
<dbReference type="OrthoDB" id="9791120at2"/>
<accession>A0A552UH29</accession>
<feature type="transmembrane region" description="Helical" evidence="1">
    <location>
        <begin position="6"/>
        <end position="25"/>
    </location>
</feature>
<name>A0A552UH29_9SPHN</name>
<evidence type="ECO:0008006" key="4">
    <source>
        <dbReference type="Google" id="ProtNLM"/>
    </source>
</evidence>
<feature type="transmembrane region" description="Helical" evidence="1">
    <location>
        <begin position="90"/>
        <end position="114"/>
    </location>
</feature>
<evidence type="ECO:0000313" key="2">
    <source>
        <dbReference type="EMBL" id="TRW17533.1"/>
    </source>
</evidence>
<organism evidence="2 3">
    <name type="scientific">Glacieibacterium frigidum</name>
    <dbReference type="NCBI Taxonomy" id="2593303"/>
    <lineage>
        <taxon>Bacteria</taxon>
        <taxon>Pseudomonadati</taxon>
        <taxon>Pseudomonadota</taxon>
        <taxon>Alphaproteobacteria</taxon>
        <taxon>Sphingomonadales</taxon>
        <taxon>Sphingosinicellaceae</taxon>
        <taxon>Glacieibacterium</taxon>
    </lineage>
</organism>
<dbReference type="EMBL" id="VJWA01000001">
    <property type="protein sequence ID" value="TRW17533.1"/>
    <property type="molecule type" value="Genomic_DNA"/>
</dbReference>
<comment type="caution">
    <text evidence="2">The sequence shown here is derived from an EMBL/GenBank/DDBJ whole genome shotgun (WGS) entry which is preliminary data.</text>
</comment>
<protein>
    <recommendedName>
        <fullName evidence="4">DoxX family protein</fullName>
    </recommendedName>
</protein>